<comment type="caution">
    <text evidence="2">The sequence shown here is derived from an EMBL/GenBank/DDBJ whole genome shotgun (WGS) entry which is preliminary data.</text>
</comment>
<dbReference type="Proteomes" id="UP000295083">
    <property type="component" value="Unassembled WGS sequence"/>
</dbReference>
<sequence>MDANPSIPQAASPGAWRSLPTELGLQVLEELYALSDDANRSRRRSELATVCEEWRDFLWAKANCTLTLKDQDLPLFNSYTRGRHPYYSATINLRIGLKPYTCDFCDQEENDYTIAANNKIFTESAYRVLSTLSTWQSAHCVHLQIVVRSPSDYEHGFGFRDCPKHTVQAQSRRFDREGSCSRVIGSLLDIDMKHLRHLCGPHVPRPCFPQAPAVDFFSLGARNSARGCSASAHEKLMASLPGLRFLRLKSRRIQGAHQHGLRRGARKALLHHLPRGLSEIEWIEAERFHGDDQAGYGLCDEDLIQSLTQLSRTIQRLALEVGSPGLHFARLARNPSGGTWPQMQLLTFIVNGLHDATEIDRSLVHLGEAAMLMPKLRRFECGFRSAATSCDLQYMVQDHAATLLIITLNFRVSASVQQTWEKVAERNTAHVLQVERVDGEQGVQALRRADKKIQNMRIIRKDY</sequence>
<gene>
    <name evidence="2" type="ORF">C8035_v003490</name>
</gene>
<dbReference type="AlphaFoldDB" id="A0A4R8Q4D0"/>
<evidence type="ECO:0000313" key="2">
    <source>
        <dbReference type="EMBL" id="TDZ30025.1"/>
    </source>
</evidence>
<name>A0A4R8Q4D0_9PEZI</name>
<reference evidence="2 3" key="1">
    <citation type="submission" date="2018-11" db="EMBL/GenBank/DDBJ databases">
        <title>Genome sequence and assembly of Colletotrichum spinosum.</title>
        <authorList>
            <person name="Gan P."/>
            <person name="Shirasu K."/>
        </authorList>
    </citation>
    <scope>NUCLEOTIDE SEQUENCE [LARGE SCALE GENOMIC DNA]</scope>
    <source>
        <strain evidence="2 3">CBS 515.97</strain>
    </source>
</reference>
<evidence type="ECO:0000259" key="1">
    <source>
        <dbReference type="Pfam" id="PF20183"/>
    </source>
</evidence>
<dbReference type="Pfam" id="PF20183">
    <property type="entry name" value="DUF6546"/>
    <property type="match status" value="1"/>
</dbReference>
<feature type="domain" description="DUF6546" evidence="1">
    <location>
        <begin position="302"/>
        <end position="438"/>
    </location>
</feature>
<accession>A0A4R8Q4D0</accession>
<keyword evidence="3" id="KW-1185">Reference proteome</keyword>
<evidence type="ECO:0000313" key="3">
    <source>
        <dbReference type="Proteomes" id="UP000295083"/>
    </source>
</evidence>
<protein>
    <recommendedName>
        <fullName evidence="1">DUF6546 domain-containing protein</fullName>
    </recommendedName>
</protein>
<dbReference type="InterPro" id="IPR046676">
    <property type="entry name" value="DUF6546"/>
</dbReference>
<dbReference type="EMBL" id="QAPG01000151">
    <property type="protein sequence ID" value="TDZ30025.1"/>
    <property type="molecule type" value="Genomic_DNA"/>
</dbReference>
<proteinExistence type="predicted"/>
<organism evidence="2 3">
    <name type="scientific">Colletotrichum spinosum</name>
    <dbReference type="NCBI Taxonomy" id="1347390"/>
    <lineage>
        <taxon>Eukaryota</taxon>
        <taxon>Fungi</taxon>
        <taxon>Dikarya</taxon>
        <taxon>Ascomycota</taxon>
        <taxon>Pezizomycotina</taxon>
        <taxon>Sordariomycetes</taxon>
        <taxon>Hypocreomycetidae</taxon>
        <taxon>Glomerellales</taxon>
        <taxon>Glomerellaceae</taxon>
        <taxon>Colletotrichum</taxon>
        <taxon>Colletotrichum orbiculare species complex</taxon>
    </lineage>
</organism>